<name>A0ABQ5V1L1_9PROT</name>
<evidence type="ECO:0000256" key="2">
    <source>
        <dbReference type="SAM" id="SignalP"/>
    </source>
</evidence>
<evidence type="ECO:0000313" key="4">
    <source>
        <dbReference type="Proteomes" id="UP001161390"/>
    </source>
</evidence>
<evidence type="ECO:0000313" key="3">
    <source>
        <dbReference type="EMBL" id="GLQ21439.1"/>
    </source>
</evidence>
<evidence type="ECO:0008006" key="5">
    <source>
        <dbReference type="Google" id="ProtNLM"/>
    </source>
</evidence>
<reference evidence="3" key="2">
    <citation type="submission" date="2023-01" db="EMBL/GenBank/DDBJ databases">
        <title>Draft genome sequence of Algimonas porphyrae strain NBRC 108216.</title>
        <authorList>
            <person name="Sun Q."/>
            <person name="Mori K."/>
        </authorList>
    </citation>
    <scope>NUCLEOTIDE SEQUENCE</scope>
    <source>
        <strain evidence="3">NBRC 108216</strain>
    </source>
</reference>
<sequence>MRRTILILSVSLSALALGPSAFAGDKDQQAFDTKVENLKNLLEVAGRSGLVEMKERPETAPLKSADGPATTSKDLSADCMALAPLFDGGQGDFAAGLYTEIAKDDAALAPLARSLADLTDPSYAGGELEVDLENAGLCGPTFLPWQVLATPGRVLNADTEAALSNALAEMDAPLRRTVGMQIAIRAGMADNHRLARRVADTLSDARLHNQARHDSQPENVLLEGILRVARDPVGARARLSWVADRDGPEQFHAIDMLRKMDAISENREELTRLSDSPDPVLRTHARERLLAQSVEDGEIAQLAAVLQHPQQLGDDDSLKRDLSARLITTLQTGSAMDAVLSLDLIDRLRSQGLTIDAQLSKAAADRITAMARADSQTKTAEFTSPFNQRSAPDGLSGPDLETYLGELSEDLTTFQEVLARG</sequence>
<comment type="caution">
    <text evidence="3">The sequence shown here is derived from an EMBL/GenBank/DDBJ whole genome shotgun (WGS) entry which is preliminary data.</text>
</comment>
<proteinExistence type="predicted"/>
<feature type="region of interest" description="Disordered" evidence="1">
    <location>
        <begin position="375"/>
        <end position="397"/>
    </location>
</feature>
<dbReference type="RefSeq" id="WP_284372991.1">
    <property type="nucleotide sequence ID" value="NZ_BSNJ01000005.1"/>
</dbReference>
<organism evidence="3 4">
    <name type="scientific">Algimonas porphyrae</name>
    <dbReference type="NCBI Taxonomy" id="1128113"/>
    <lineage>
        <taxon>Bacteria</taxon>
        <taxon>Pseudomonadati</taxon>
        <taxon>Pseudomonadota</taxon>
        <taxon>Alphaproteobacteria</taxon>
        <taxon>Maricaulales</taxon>
        <taxon>Robiginitomaculaceae</taxon>
        <taxon>Algimonas</taxon>
    </lineage>
</organism>
<feature type="chain" id="PRO_5046181564" description="HEAT repeat domain-containing protein" evidence="2">
    <location>
        <begin position="24"/>
        <end position="421"/>
    </location>
</feature>
<dbReference type="EMBL" id="BSNJ01000005">
    <property type="protein sequence ID" value="GLQ21439.1"/>
    <property type="molecule type" value="Genomic_DNA"/>
</dbReference>
<accession>A0ABQ5V1L1</accession>
<dbReference type="Proteomes" id="UP001161390">
    <property type="component" value="Unassembled WGS sequence"/>
</dbReference>
<keyword evidence="2" id="KW-0732">Signal</keyword>
<reference evidence="3" key="1">
    <citation type="journal article" date="2014" name="Int. J. Syst. Evol. Microbiol.">
        <title>Complete genome of a new Firmicutes species belonging to the dominant human colonic microbiota ('Ruminococcus bicirculans') reveals two chromosomes and a selective capacity to utilize plant glucans.</title>
        <authorList>
            <consortium name="NISC Comparative Sequencing Program"/>
            <person name="Wegmann U."/>
            <person name="Louis P."/>
            <person name="Goesmann A."/>
            <person name="Henrissat B."/>
            <person name="Duncan S.H."/>
            <person name="Flint H.J."/>
        </authorList>
    </citation>
    <scope>NUCLEOTIDE SEQUENCE</scope>
    <source>
        <strain evidence="3">NBRC 108216</strain>
    </source>
</reference>
<feature type="compositionally biased region" description="Polar residues" evidence="1">
    <location>
        <begin position="376"/>
        <end position="390"/>
    </location>
</feature>
<keyword evidence="4" id="KW-1185">Reference proteome</keyword>
<feature type="signal peptide" evidence="2">
    <location>
        <begin position="1"/>
        <end position="23"/>
    </location>
</feature>
<protein>
    <recommendedName>
        <fullName evidence="5">HEAT repeat domain-containing protein</fullName>
    </recommendedName>
</protein>
<gene>
    <name evidence="3" type="ORF">GCM10007854_23940</name>
</gene>
<evidence type="ECO:0000256" key="1">
    <source>
        <dbReference type="SAM" id="MobiDB-lite"/>
    </source>
</evidence>